<evidence type="ECO:0000256" key="2">
    <source>
        <dbReference type="ARBA" id="ARBA00007529"/>
    </source>
</evidence>
<comment type="catalytic activity">
    <reaction evidence="1">
        <text>trans-3-hydroxy-L-proline = 1-pyrroline-2-carboxylate + H2O</text>
        <dbReference type="Rhea" id="RHEA:10320"/>
        <dbReference type="ChEBI" id="CHEBI:15377"/>
        <dbReference type="ChEBI" id="CHEBI:39785"/>
        <dbReference type="ChEBI" id="CHEBI:57938"/>
        <dbReference type="EC" id="4.2.1.77"/>
    </reaction>
</comment>
<sequence length="292" mass="31841">MCGHATLALGRFLVDTHDLNVFPARKSLPYTAESGMTTIRLHAPCGVVRVSVPTTADGKQADGTRPARFVSVPSFVSRRDLDLWIAHEDTWDTMKIEQPDRNGGFTIPISVAYGGAFYAIVSARHLALDLNLSELEDLQEAARSIAGKLRVDNQSRYKGELFQHPTETDIGFLYGVIITDKSNDEITSGQETGLCFFAGSQIDRSPTGSGVCARVALAVEVGALKMNEWQTYESLWSKRSEGDGFRGRAVERLENGSVLVEVEGRAFYTGASSFVTPEPSDILGKGFMLSKP</sequence>
<organism evidence="4 5">
    <name type="scientific">Marasmius tenuissimus</name>
    <dbReference type="NCBI Taxonomy" id="585030"/>
    <lineage>
        <taxon>Eukaryota</taxon>
        <taxon>Fungi</taxon>
        <taxon>Dikarya</taxon>
        <taxon>Basidiomycota</taxon>
        <taxon>Agaricomycotina</taxon>
        <taxon>Agaricomycetes</taxon>
        <taxon>Agaricomycetidae</taxon>
        <taxon>Agaricales</taxon>
        <taxon>Marasmiineae</taxon>
        <taxon>Marasmiaceae</taxon>
        <taxon>Marasmius</taxon>
    </lineage>
</organism>
<dbReference type="PANTHER" id="PTHR33442">
    <property type="entry name" value="TRANS-3-HYDROXY-L-PROLINE DEHYDRATASE"/>
    <property type="match status" value="1"/>
</dbReference>
<name>A0ABR3A8S8_9AGAR</name>
<evidence type="ECO:0000256" key="3">
    <source>
        <dbReference type="ARBA" id="ARBA00013105"/>
    </source>
</evidence>
<keyword evidence="5" id="KW-1185">Reference proteome</keyword>
<dbReference type="InterPro" id="IPR008794">
    <property type="entry name" value="Pro_racemase_fam"/>
</dbReference>
<evidence type="ECO:0000313" key="5">
    <source>
        <dbReference type="Proteomes" id="UP001437256"/>
    </source>
</evidence>
<reference evidence="4 5" key="1">
    <citation type="submission" date="2024-05" db="EMBL/GenBank/DDBJ databases">
        <title>A draft genome resource for the thread blight pathogen Marasmius tenuissimus strain MS-2.</title>
        <authorList>
            <person name="Yulfo-Soto G.E."/>
            <person name="Baruah I.K."/>
            <person name="Amoako-Attah I."/>
            <person name="Bukari Y."/>
            <person name="Meinhardt L.W."/>
            <person name="Bailey B.A."/>
            <person name="Cohen S.P."/>
        </authorList>
    </citation>
    <scope>NUCLEOTIDE SEQUENCE [LARGE SCALE GENOMIC DNA]</scope>
    <source>
        <strain evidence="4 5">MS-2</strain>
    </source>
</reference>
<dbReference type="EMBL" id="JBBXMP010000009">
    <property type="protein sequence ID" value="KAL0069935.1"/>
    <property type="molecule type" value="Genomic_DNA"/>
</dbReference>
<evidence type="ECO:0000313" key="4">
    <source>
        <dbReference type="EMBL" id="KAL0069935.1"/>
    </source>
</evidence>
<comment type="similarity">
    <text evidence="2">Belongs to the proline racemase family.</text>
</comment>
<dbReference type="PANTHER" id="PTHR33442:SF1">
    <property type="entry name" value="TRANS-3-HYDROXY-L-PROLINE DEHYDRATASE"/>
    <property type="match status" value="1"/>
</dbReference>
<protein>
    <recommendedName>
        <fullName evidence="3">trans-L-3-hydroxyproline dehydratase</fullName>
        <ecNumber evidence="3">4.2.1.77</ecNumber>
    </recommendedName>
</protein>
<dbReference type="Gene3D" id="3.10.310.10">
    <property type="entry name" value="Diaminopimelate Epimerase, Chain A, domain 1"/>
    <property type="match status" value="2"/>
</dbReference>
<dbReference type="EC" id="4.2.1.77" evidence="3"/>
<dbReference type="Proteomes" id="UP001437256">
    <property type="component" value="Unassembled WGS sequence"/>
</dbReference>
<gene>
    <name evidence="4" type="ORF">AAF712_002830</name>
</gene>
<proteinExistence type="inferred from homology"/>
<dbReference type="SUPFAM" id="SSF54506">
    <property type="entry name" value="Diaminopimelate epimerase-like"/>
    <property type="match status" value="1"/>
</dbReference>
<comment type="caution">
    <text evidence="4">The sequence shown here is derived from an EMBL/GenBank/DDBJ whole genome shotgun (WGS) entry which is preliminary data.</text>
</comment>
<accession>A0ABR3A8S8</accession>
<evidence type="ECO:0000256" key="1">
    <source>
        <dbReference type="ARBA" id="ARBA00001148"/>
    </source>
</evidence>
<dbReference type="Pfam" id="PF05544">
    <property type="entry name" value="Pro_racemase"/>
    <property type="match status" value="1"/>
</dbReference>